<organism evidence="2 3">
    <name type="scientific">Rhizoclosmatium globosum</name>
    <dbReference type="NCBI Taxonomy" id="329046"/>
    <lineage>
        <taxon>Eukaryota</taxon>
        <taxon>Fungi</taxon>
        <taxon>Fungi incertae sedis</taxon>
        <taxon>Chytridiomycota</taxon>
        <taxon>Chytridiomycota incertae sedis</taxon>
        <taxon>Chytridiomycetes</taxon>
        <taxon>Chytridiales</taxon>
        <taxon>Chytriomycetaceae</taxon>
        <taxon>Rhizoclosmatium</taxon>
    </lineage>
</organism>
<dbReference type="Gene3D" id="3.80.10.10">
    <property type="entry name" value="Ribonuclease Inhibitor"/>
    <property type="match status" value="1"/>
</dbReference>
<comment type="caution">
    <text evidence="2">The sequence shown here is derived from an EMBL/GenBank/DDBJ whole genome shotgun (WGS) entry which is preliminary data.</text>
</comment>
<keyword evidence="3" id="KW-1185">Reference proteome</keyword>
<protein>
    <recommendedName>
        <fullName evidence="4">L domain-like protein</fullName>
    </recommendedName>
</protein>
<feature type="compositionally biased region" description="Low complexity" evidence="1">
    <location>
        <begin position="270"/>
        <end position="312"/>
    </location>
</feature>
<dbReference type="EMBL" id="MCGO01000035">
    <property type="protein sequence ID" value="ORY40335.1"/>
    <property type="molecule type" value="Genomic_DNA"/>
</dbReference>
<accession>A0A1Y2C1Z4</accession>
<gene>
    <name evidence="2" type="ORF">BCR33DRAFT_787475</name>
</gene>
<dbReference type="AlphaFoldDB" id="A0A1Y2C1Z4"/>
<dbReference type="Proteomes" id="UP000193642">
    <property type="component" value="Unassembled WGS sequence"/>
</dbReference>
<dbReference type="SUPFAM" id="SSF52058">
    <property type="entry name" value="L domain-like"/>
    <property type="match status" value="1"/>
</dbReference>
<evidence type="ECO:0008006" key="4">
    <source>
        <dbReference type="Google" id="ProtNLM"/>
    </source>
</evidence>
<feature type="region of interest" description="Disordered" evidence="1">
    <location>
        <begin position="142"/>
        <end position="318"/>
    </location>
</feature>
<feature type="compositionally biased region" description="Polar residues" evidence="1">
    <location>
        <begin position="246"/>
        <end position="269"/>
    </location>
</feature>
<sequence length="318" mass="32447">MTDCSNLLAAFPGIADSNCGNVANGGTITITGGNIFYRRLWLQWKFSLAHFDPHHALTMKDFGFTGSLPDLSGWTQLATVDLSNNLFTGTVNSWYTTTSTLTNVNLQYNCLSGASVPSISGGGTGTYDNNLFTGGTNNPACSATSTTSSTSTSSTSSTSSSSTTSSSTTSSSTTSNRSTTSSSTTSSSTTSSSTTSTSETTTSTTTESTTTSSTTTQLDSISTFVPSVSSSSVISQDSTSTVVPAESTSTFSPQDSTSTVPPETYSSTFTPGDSTSTVSPTDSTPTEEPTPTESSTATSTPFTPTSTGLGSTTDDDAD</sequence>
<reference evidence="2 3" key="1">
    <citation type="submission" date="2016-07" db="EMBL/GenBank/DDBJ databases">
        <title>Pervasive Adenine N6-methylation of Active Genes in Fungi.</title>
        <authorList>
            <consortium name="DOE Joint Genome Institute"/>
            <person name="Mondo S.J."/>
            <person name="Dannebaum R.O."/>
            <person name="Kuo R.C."/>
            <person name="Labutti K."/>
            <person name="Haridas S."/>
            <person name="Kuo A."/>
            <person name="Salamov A."/>
            <person name="Ahrendt S.R."/>
            <person name="Lipzen A."/>
            <person name="Sullivan W."/>
            <person name="Andreopoulos W.B."/>
            <person name="Clum A."/>
            <person name="Lindquist E."/>
            <person name="Daum C."/>
            <person name="Ramamoorthy G.K."/>
            <person name="Gryganskyi A."/>
            <person name="Culley D."/>
            <person name="Magnuson J.K."/>
            <person name="James T.Y."/>
            <person name="O'Malley M.A."/>
            <person name="Stajich J.E."/>
            <person name="Spatafora J.W."/>
            <person name="Visel A."/>
            <person name="Grigoriev I.V."/>
        </authorList>
    </citation>
    <scope>NUCLEOTIDE SEQUENCE [LARGE SCALE GENOMIC DNA]</scope>
    <source>
        <strain evidence="2 3">JEL800</strain>
    </source>
</reference>
<evidence type="ECO:0000313" key="3">
    <source>
        <dbReference type="Proteomes" id="UP000193642"/>
    </source>
</evidence>
<feature type="compositionally biased region" description="Low complexity" evidence="1">
    <location>
        <begin position="144"/>
        <end position="243"/>
    </location>
</feature>
<evidence type="ECO:0000313" key="2">
    <source>
        <dbReference type="EMBL" id="ORY40335.1"/>
    </source>
</evidence>
<evidence type="ECO:0000256" key="1">
    <source>
        <dbReference type="SAM" id="MobiDB-lite"/>
    </source>
</evidence>
<dbReference type="InterPro" id="IPR032675">
    <property type="entry name" value="LRR_dom_sf"/>
</dbReference>
<name>A0A1Y2C1Z4_9FUNG</name>
<proteinExistence type="predicted"/>